<feature type="chain" id="PRO_5046118122" evidence="2">
    <location>
        <begin position="18"/>
        <end position="269"/>
    </location>
</feature>
<reference evidence="4" key="1">
    <citation type="submission" date="2023-07" db="EMBL/GenBank/DDBJ databases">
        <title>Functional and genomic diversity of the sorghum phyllosphere microbiome.</title>
        <authorList>
            <person name="Shade A."/>
        </authorList>
    </citation>
    <scope>NUCLEOTIDE SEQUENCE [LARGE SCALE GENOMIC DNA]</scope>
    <source>
        <strain evidence="4">SORGH_AS_0422</strain>
    </source>
</reference>
<dbReference type="Proteomes" id="UP001258315">
    <property type="component" value="Unassembled WGS sequence"/>
</dbReference>
<evidence type="ECO:0000256" key="1">
    <source>
        <dbReference type="ARBA" id="ARBA00022729"/>
    </source>
</evidence>
<dbReference type="RefSeq" id="WP_311949465.1">
    <property type="nucleotide sequence ID" value="NZ_JAVLVU010000001.1"/>
</dbReference>
<dbReference type="SFLD" id="SFLDG01125">
    <property type="entry name" value="C1.1:_Acid_Phosphatase_Like"/>
    <property type="match status" value="1"/>
</dbReference>
<dbReference type="EMBL" id="JAVLVU010000001">
    <property type="protein sequence ID" value="MDT3402778.1"/>
    <property type="molecule type" value="Genomic_DNA"/>
</dbReference>
<evidence type="ECO:0000313" key="3">
    <source>
        <dbReference type="EMBL" id="MDT3402778.1"/>
    </source>
</evidence>
<sequence>MKRLLSIIIILIALLEACTTTKSTIQTSSTSTVNNGKVWASLWQQRAAEYRALCFQAYNTAKFRLDEALKQSNGRPLAVVTDIDETVLDNSPYDAQRAINNQEYDSATWKQWTAKAACDTVAGAPSFFKYAASKGVAVFYITNRDEDERAGTVKNLQRYNMPFTDNEHVILKSGSSSKESRRLEVLKKYNIVLLCGDNLPDFDKLYDNHPTEESRNAATTQLTNAFGSKYIVLPNPSYGDWEGALFKFNYGLKAAQKDSVIKAKTRFDK</sequence>
<comment type="caution">
    <text evidence="3">The sequence shown here is derived from an EMBL/GenBank/DDBJ whole genome shotgun (WGS) entry which is preliminary data.</text>
</comment>
<dbReference type="InterPro" id="IPR006423">
    <property type="entry name" value="Lipo_e_P4"/>
</dbReference>
<dbReference type="InterPro" id="IPR023214">
    <property type="entry name" value="HAD_sf"/>
</dbReference>
<dbReference type="NCBIfam" id="TIGR01533">
    <property type="entry name" value="lipo_e_P4"/>
    <property type="match status" value="1"/>
</dbReference>
<feature type="signal peptide" evidence="2">
    <location>
        <begin position="1"/>
        <end position="17"/>
    </location>
</feature>
<dbReference type="PANTHER" id="PTHR31284:SF10">
    <property type="entry name" value="ACID PHOSPHATASE-LIKE PROTEIN"/>
    <property type="match status" value="1"/>
</dbReference>
<evidence type="ECO:0000313" key="4">
    <source>
        <dbReference type="Proteomes" id="UP001258315"/>
    </source>
</evidence>
<dbReference type="Pfam" id="PF03767">
    <property type="entry name" value="Acid_phosphat_B"/>
    <property type="match status" value="1"/>
</dbReference>
<keyword evidence="1 2" id="KW-0732">Signal</keyword>
<dbReference type="PIRSF" id="PIRSF019271">
    <property type="entry name" value="Acid_Ptase_C"/>
    <property type="match status" value="1"/>
</dbReference>
<name>A0ABU3GSM6_9SPHI</name>
<gene>
    <name evidence="3" type="ORF">QE417_001850</name>
</gene>
<dbReference type="CDD" id="cd07534">
    <property type="entry name" value="HAD_CAP"/>
    <property type="match status" value="1"/>
</dbReference>
<evidence type="ECO:0000256" key="2">
    <source>
        <dbReference type="SAM" id="SignalP"/>
    </source>
</evidence>
<organism evidence="3 4">
    <name type="scientific">Mucilaginibacter terrae</name>
    <dbReference type="NCBI Taxonomy" id="1955052"/>
    <lineage>
        <taxon>Bacteria</taxon>
        <taxon>Pseudomonadati</taxon>
        <taxon>Bacteroidota</taxon>
        <taxon>Sphingobacteriia</taxon>
        <taxon>Sphingobacteriales</taxon>
        <taxon>Sphingobacteriaceae</taxon>
        <taxon>Mucilaginibacter</taxon>
    </lineage>
</organism>
<dbReference type="SUPFAM" id="SSF56784">
    <property type="entry name" value="HAD-like"/>
    <property type="match status" value="1"/>
</dbReference>
<dbReference type="InterPro" id="IPR036412">
    <property type="entry name" value="HAD-like_sf"/>
</dbReference>
<protein>
    <submittedName>
        <fullName evidence="3">5'-nucleotidase (Lipoprotein e(P4) family)</fullName>
    </submittedName>
</protein>
<dbReference type="SFLD" id="SFLDS00003">
    <property type="entry name" value="Haloacid_Dehalogenase"/>
    <property type="match status" value="1"/>
</dbReference>
<proteinExistence type="predicted"/>
<dbReference type="PANTHER" id="PTHR31284">
    <property type="entry name" value="ACID PHOSPHATASE-LIKE PROTEIN"/>
    <property type="match status" value="1"/>
</dbReference>
<dbReference type="InterPro" id="IPR005519">
    <property type="entry name" value="Acid_phosphat_B-like"/>
</dbReference>
<accession>A0ABU3GSM6</accession>
<dbReference type="Gene3D" id="3.40.50.1000">
    <property type="entry name" value="HAD superfamily/HAD-like"/>
    <property type="match status" value="1"/>
</dbReference>
<keyword evidence="4" id="KW-1185">Reference proteome</keyword>